<dbReference type="AlphaFoldDB" id="A2Z6B1"/>
<name>A2Z6B1_ORYSI</name>
<dbReference type="Gramene" id="BGIOSGA032086-TA">
    <property type="protein sequence ID" value="BGIOSGA032086-PA"/>
    <property type="gene ID" value="BGIOSGA032086"/>
</dbReference>
<dbReference type="HOGENOM" id="CLU_2188305_0_0_1"/>
<evidence type="ECO:0000313" key="1">
    <source>
        <dbReference type="EMBL" id="EAY78145.1"/>
    </source>
</evidence>
<accession>A2Z6B1</accession>
<reference evidence="1 2" key="1">
    <citation type="journal article" date="2005" name="PLoS Biol.">
        <title>The genomes of Oryza sativa: a history of duplications.</title>
        <authorList>
            <person name="Yu J."/>
            <person name="Wang J."/>
            <person name="Lin W."/>
            <person name="Li S."/>
            <person name="Li H."/>
            <person name="Zhou J."/>
            <person name="Ni P."/>
            <person name="Dong W."/>
            <person name="Hu S."/>
            <person name="Zeng C."/>
            <person name="Zhang J."/>
            <person name="Zhang Y."/>
            <person name="Li R."/>
            <person name="Xu Z."/>
            <person name="Li S."/>
            <person name="Li X."/>
            <person name="Zheng H."/>
            <person name="Cong L."/>
            <person name="Lin L."/>
            <person name="Yin J."/>
            <person name="Geng J."/>
            <person name="Li G."/>
            <person name="Shi J."/>
            <person name="Liu J."/>
            <person name="Lv H."/>
            <person name="Li J."/>
            <person name="Wang J."/>
            <person name="Deng Y."/>
            <person name="Ran L."/>
            <person name="Shi X."/>
            <person name="Wang X."/>
            <person name="Wu Q."/>
            <person name="Li C."/>
            <person name="Ren X."/>
            <person name="Wang J."/>
            <person name="Wang X."/>
            <person name="Li D."/>
            <person name="Liu D."/>
            <person name="Zhang X."/>
            <person name="Ji Z."/>
            <person name="Zhao W."/>
            <person name="Sun Y."/>
            <person name="Zhang Z."/>
            <person name="Bao J."/>
            <person name="Han Y."/>
            <person name="Dong L."/>
            <person name="Ji J."/>
            <person name="Chen P."/>
            <person name="Wu S."/>
            <person name="Liu J."/>
            <person name="Xiao Y."/>
            <person name="Bu D."/>
            <person name="Tan J."/>
            <person name="Yang L."/>
            <person name="Ye C."/>
            <person name="Zhang J."/>
            <person name="Xu J."/>
            <person name="Zhou Y."/>
            <person name="Yu Y."/>
            <person name="Zhang B."/>
            <person name="Zhuang S."/>
            <person name="Wei H."/>
            <person name="Liu B."/>
            <person name="Lei M."/>
            <person name="Yu H."/>
            <person name="Li Y."/>
            <person name="Xu H."/>
            <person name="Wei S."/>
            <person name="He X."/>
            <person name="Fang L."/>
            <person name="Zhang Z."/>
            <person name="Zhang Y."/>
            <person name="Huang X."/>
            <person name="Su Z."/>
            <person name="Tong W."/>
            <person name="Li J."/>
            <person name="Tong Z."/>
            <person name="Li S."/>
            <person name="Ye J."/>
            <person name="Wang L."/>
            <person name="Fang L."/>
            <person name="Lei T."/>
            <person name="Chen C."/>
            <person name="Chen H."/>
            <person name="Xu Z."/>
            <person name="Li H."/>
            <person name="Huang H."/>
            <person name="Zhang F."/>
            <person name="Xu H."/>
            <person name="Li N."/>
            <person name="Zhao C."/>
            <person name="Li S."/>
            <person name="Dong L."/>
            <person name="Huang Y."/>
            <person name="Li L."/>
            <person name="Xi Y."/>
            <person name="Qi Q."/>
            <person name="Li W."/>
            <person name="Zhang B."/>
            <person name="Hu W."/>
            <person name="Zhang Y."/>
            <person name="Tian X."/>
            <person name="Jiao Y."/>
            <person name="Liang X."/>
            <person name="Jin J."/>
            <person name="Gao L."/>
            <person name="Zheng W."/>
            <person name="Hao B."/>
            <person name="Liu S."/>
            <person name="Wang W."/>
            <person name="Yuan L."/>
            <person name="Cao M."/>
            <person name="McDermott J."/>
            <person name="Samudrala R."/>
            <person name="Wang J."/>
            <person name="Wong G.K."/>
            <person name="Yang H."/>
        </authorList>
    </citation>
    <scope>NUCLEOTIDE SEQUENCE [LARGE SCALE GENOMIC DNA]</scope>
    <source>
        <strain evidence="2">cv. 93-11</strain>
    </source>
</reference>
<proteinExistence type="predicted"/>
<keyword evidence="2" id="KW-1185">Reference proteome</keyword>
<dbReference type="Proteomes" id="UP000007015">
    <property type="component" value="Chromosome 10"/>
</dbReference>
<organism evidence="1 2">
    <name type="scientific">Oryza sativa subsp. indica</name>
    <name type="common">Rice</name>
    <dbReference type="NCBI Taxonomy" id="39946"/>
    <lineage>
        <taxon>Eukaryota</taxon>
        <taxon>Viridiplantae</taxon>
        <taxon>Streptophyta</taxon>
        <taxon>Embryophyta</taxon>
        <taxon>Tracheophyta</taxon>
        <taxon>Spermatophyta</taxon>
        <taxon>Magnoliopsida</taxon>
        <taxon>Liliopsida</taxon>
        <taxon>Poales</taxon>
        <taxon>Poaceae</taxon>
        <taxon>BOP clade</taxon>
        <taxon>Oryzoideae</taxon>
        <taxon>Oryzeae</taxon>
        <taxon>Oryzinae</taxon>
        <taxon>Oryza</taxon>
        <taxon>Oryza sativa</taxon>
    </lineage>
</organism>
<sequence length="109" mass="11760">MAMHILDSLVTLPPRDINGDNLIISQLSLHVTLLLLNSGRGGGGLHTAMILPVLVGDIRPLRREDAEEDLWSFSLDVLFDNTGGRGSSIGGNVTLTSLPHYLEDIMGSR</sequence>
<dbReference type="EMBL" id="CM000135">
    <property type="protein sequence ID" value="EAY78145.1"/>
    <property type="molecule type" value="Genomic_DNA"/>
</dbReference>
<evidence type="ECO:0000313" key="2">
    <source>
        <dbReference type="Proteomes" id="UP000007015"/>
    </source>
</evidence>
<gene>
    <name evidence="1" type="ORF">OsI_33192</name>
</gene>
<protein>
    <submittedName>
        <fullName evidence="1">Uncharacterized protein</fullName>
    </submittedName>
</protein>